<name>A0A1E3PT26_9ASCO</name>
<sequence length="287" mass="31741">MLVQAGVLAEWSIGAAYDMWNTEAETRETIQQGEVLATEQSAEEKERYFDTIPLSSPQSVVSFGGRVLVALTITGIPLFFALKAIQFPQNLVKRVTLIPRGVRSNSHPELQIEKSSIWDQLKSSSGHKVSRNTHYLSLDGLELTRGSVVYTGKGENLAQADSGLPFIFALKRGNINSDKDTSRNNGFLMNLVRGTPFIFDRHAAFWGTPIIWDKLFANYVSLKKKDAEVDLLATTSAQGTASPEHTVSTDISKVHLRSIASAQDITSAVNAALKKKNKRKDKKHLRE</sequence>
<evidence type="ECO:0000313" key="1">
    <source>
        <dbReference type="EMBL" id="ODQ68573.1"/>
    </source>
</evidence>
<dbReference type="EMBL" id="KV454406">
    <property type="protein sequence ID" value="ODQ68573.1"/>
    <property type="molecule type" value="Genomic_DNA"/>
</dbReference>
<evidence type="ECO:0000313" key="2">
    <source>
        <dbReference type="Proteomes" id="UP000095009"/>
    </source>
</evidence>
<protein>
    <submittedName>
        <fullName evidence="1">Uncharacterized protein</fullName>
    </submittedName>
</protein>
<keyword evidence="2" id="KW-1185">Reference proteome</keyword>
<proteinExistence type="predicted"/>
<dbReference type="AlphaFoldDB" id="A0A1E3PT26"/>
<organism evidence="1 2">
    <name type="scientific">Nadsonia fulvescens var. elongata DSM 6958</name>
    <dbReference type="NCBI Taxonomy" id="857566"/>
    <lineage>
        <taxon>Eukaryota</taxon>
        <taxon>Fungi</taxon>
        <taxon>Dikarya</taxon>
        <taxon>Ascomycota</taxon>
        <taxon>Saccharomycotina</taxon>
        <taxon>Dipodascomycetes</taxon>
        <taxon>Dipodascales</taxon>
        <taxon>Dipodascales incertae sedis</taxon>
        <taxon>Nadsonia</taxon>
    </lineage>
</organism>
<accession>A0A1E3PT26</accession>
<dbReference type="Proteomes" id="UP000095009">
    <property type="component" value="Unassembled WGS sequence"/>
</dbReference>
<reference evidence="1 2" key="1">
    <citation type="journal article" date="2016" name="Proc. Natl. Acad. Sci. U.S.A.">
        <title>Comparative genomics of biotechnologically important yeasts.</title>
        <authorList>
            <person name="Riley R."/>
            <person name="Haridas S."/>
            <person name="Wolfe K.H."/>
            <person name="Lopes M.R."/>
            <person name="Hittinger C.T."/>
            <person name="Goeker M."/>
            <person name="Salamov A.A."/>
            <person name="Wisecaver J.H."/>
            <person name="Long T.M."/>
            <person name="Calvey C.H."/>
            <person name="Aerts A.L."/>
            <person name="Barry K.W."/>
            <person name="Choi C."/>
            <person name="Clum A."/>
            <person name="Coughlan A.Y."/>
            <person name="Deshpande S."/>
            <person name="Douglass A.P."/>
            <person name="Hanson S.J."/>
            <person name="Klenk H.-P."/>
            <person name="LaButti K.M."/>
            <person name="Lapidus A."/>
            <person name="Lindquist E.A."/>
            <person name="Lipzen A.M."/>
            <person name="Meier-Kolthoff J.P."/>
            <person name="Ohm R.A."/>
            <person name="Otillar R.P."/>
            <person name="Pangilinan J.L."/>
            <person name="Peng Y."/>
            <person name="Rokas A."/>
            <person name="Rosa C.A."/>
            <person name="Scheuner C."/>
            <person name="Sibirny A.A."/>
            <person name="Slot J.C."/>
            <person name="Stielow J.B."/>
            <person name="Sun H."/>
            <person name="Kurtzman C.P."/>
            <person name="Blackwell M."/>
            <person name="Grigoriev I.V."/>
            <person name="Jeffries T.W."/>
        </authorList>
    </citation>
    <scope>NUCLEOTIDE SEQUENCE [LARGE SCALE GENOMIC DNA]</scope>
    <source>
        <strain evidence="1 2">DSM 6958</strain>
    </source>
</reference>
<gene>
    <name evidence="1" type="ORF">NADFUDRAFT_63989</name>
</gene>